<keyword evidence="1" id="KW-1133">Transmembrane helix</keyword>
<sequence>MAVTTDLVATWARPRRILRQHLARGRSEPFALSLLMVFLILAFIGQWPGAARAAFLAGEPSAWPRILPTAYGLLAAVPFLYGLAALGHLAARAMGGQGSWYGARVALFWALASVGPLILLQGLVAGMIGPGPALTVVRLIVGLAFLWLWATLLHEAERG</sequence>
<evidence type="ECO:0000256" key="1">
    <source>
        <dbReference type="SAM" id="Phobius"/>
    </source>
</evidence>
<reference evidence="2 3" key="1">
    <citation type="journal article" date="2022" name="Microorganisms">
        <title>Genome Sequence and Characterization of a Xanthorhodopsin-Containing, Aerobic Anoxygenic Phototrophic Rhodobacter Species, Isolated from Mesophilic Conditions at Yellowstone National Park.</title>
        <authorList>
            <person name="Kyndt J.A."/>
            <person name="Robertson S."/>
            <person name="Shoffstall I.B."/>
            <person name="Ramaley R.F."/>
            <person name="Meyer T.E."/>
        </authorList>
    </citation>
    <scope>NUCLEOTIDE SEQUENCE [LARGE SCALE GENOMIC DNA]</scope>
    <source>
        <strain evidence="2 3">M37P</strain>
    </source>
</reference>
<keyword evidence="1" id="KW-0812">Transmembrane</keyword>
<dbReference type="RefSeq" id="WP_166402906.1">
    <property type="nucleotide sequence ID" value="NZ_JAANHS010000005.1"/>
</dbReference>
<gene>
    <name evidence="2" type="ORF">G8O29_09020</name>
</gene>
<comment type="caution">
    <text evidence="2">The sequence shown here is derived from an EMBL/GenBank/DDBJ whole genome shotgun (WGS) entry which is preliminary data.</text>
</comment>
<evidence type="ECO:0008006" key="4">
    <source>
        <dbReference type="Google" id="ProtNLM"/>
    </source>
</evidence>
<dbReference type="EMBL" id="JAANHS010000005">
    <property type="protein sequence ID" value="NHB76881.1"/>
    <property type="molecule type" value="Genomic_DNA"/>
</dbReference>
<protein>
    <recommendedName>
        <fullName evidence="4">Yip1-like protein</fullName>
    </recommendedName>
</protein>
<feature type="transmembrane region" description="Helical" evidence="1">
    <location>
        <begin position="134"/>
        <end position="153"/>
    </location>
</feature>
<organism evidence="2 3">
    <name type="scientific">Rhodobacter calidifons</name>
    <dbReference type="NCBI Taxonomy" id="2715277"/>
    <lineage>
        <taxon>Bacteria</taxon>
        <taxon>Pseudomonadati</taxon>
        <taxon>Pseudomonadota</taxon>
        <taxon>Alphaproteobacteria</taxon>
        <taxon>Rhodobacterales</taxon>
        <taxon>Rhodobacter group</taxon>
        <taxon>Rhodobacter</taxon>
    </lineage>
</organism>
<feature type="transmembrane region" description="Helical" evidence="1">
    <location>
        <begin position="103"/>
        <end position="128"/>
    </location>
</feature>
<feature type="transmembrane region" description="Helical" evidence="1">
    <location>
        <begin position="70"/>
        <end position="91"/>
    </location>
</feature>
<evidence type="ECO:0000313" key="2">
    <source>
        <dbReference type="EMBL" id="NHB76881.1"/>
    </source>
</evidence>
<feature type="transmembrane region" description="Helical" evidence="1">
    <location>
        <begin position="29"/>
        <end position="50"/>
    </location>
</feature>
<name>A0ABX0G6Z6_9RHOB</name>
<accession>A0ABX0G6Z6</accession>
<proteinExistence type="predicted"/>
<dbReference type="Proteomes" id="UP001515660">
    <property type="component" value="Unassembled WGS sequence"/>
</dbReference>
<evidence type="ECO:0000313" key="3">
    <source>
        <dbReference type="Proteomes" id="UP001515660"/>
    </source>
</evidence>
<keyword evidence="1" id="KW-0472">Membrane</keyword>
<keyword evidence="3" id="KW-1185">Reference proteome</keyword>